<dbReference type="Gene3D" id="3.40.30.10">
    <property type="entry name" value="Glutaredoxin"/>
    <property type="match status" value="1"/>
</dbReference>
<organism evidence="2 3">
    <name type="scientific">Motilibacter peucedani</name>
    <dbReference type="NCBI Taxonomy" id="598650"/>
    <lineage>
        <taxon>Bacteria</taxon>
        <taxon>Bacillati</taxon>
        <taxon>Actinomycetota</taxon>
        <taxon>Actinomycetes</taxon>
        <taxon>Motilibacterales</taxon>
        <taxon>Motilibacteraceae</taxon>
        <taxon>Motilibacter</taxon>
    </lineage>
</organism>
<dbReference type="OrthoDB" id="9799122at2"/>
<dbReference type="RefSeq" id="WP_121192232.1">
    <property type="nucleotide sequence ID" value="NZ_RBWV01000009.1"/>
</dbReference>
<name>A0A420XUW6_9ACTN</name>
<feature type="domain" description="DSBA-like thioredoxin" evidence="1">
    <location>
        <begin position="3"/>
        <end position="198"/>
    </location>
</feature>
<sequence>MKIDVWSDVACPWCYIGKRRLEKAIAAFGEPVEVEFHAFVLDPTAPAEARPLNDHLADKFGGDVEAMQAHVTGLAAGEGLEFNMDKALAVNTRDAHRLLVLARERGLQAEAKERLLRAYFTEGRNVGDLFTLAEIGVEAGLDGDEVRSWLASDSGAAEVDEELATARDIGITAVPTFVIDRRYAVQGAQEAPTLLRVLERAAREATV</sequence>
<proteinExistence type="predicted"/>
<dbReference type="Proteomes" id="UP000281955">
    <property type="component" value="Unassembled WGS sequence"/>
</dbReference>
<dbReference type="GO" id="GO:0016853">
    <property type="term" value="F:isomerase activity"/>
    <property type="evidence" value="ECO:0007669"/>
    <property type="project" value="UniProtKB-KW"/>
</dbReference>
<dbReference type="Pfam" id="PF01323">
    <property type="entry name" value="DSBA"/>
    <property type="match status" value="1"/>
</dbReference>
<dbReference type="GO" id="GO:0016491">
    <property type="term" value="F:oxidoreductase activity"/>
    <property type="evidence" value="ECO:0007669"/>
    <property type="project" value="InterPro"/>
</dbReference>
<dbReference type="InterPro" id="IPR036249">
    <property type="entry name" value="Thioredoxin-like_sf"/>
</dbReference>
<keyword evidence="2" id="KW-0413">Isomerase</keyword>
<comment type="caution">
    <text evidence="2">The sequence shown here is derived from an EMBL/GenBank/DDBJ whole genome shotgun (WGS) entry which is preliminary data.</text>
</comment>
<dbReference type="CDD" id="cd03024">
    <property type="entry name" value="DsbA_FrnE"/>
    <property type="match status" value="1"/>
</dbReference>
<dbReference type="InParanoid" id="A0A420XUW6"/>
<dbReference type="PANTHER" id="PTHR13887">
    <property type="entry name" value="GLUTATHIONE S-TRANSFERASE KAPPA"/>
    <property type="match status" value="1"/>
</dbReference>
<dbReference type="InterPro" id="IPR001853">
    <property type="entry name" value="DSBA-like_thioredoxin_dom"/>
</dbReference>
<protein>
    <submittedName>
        <fullName evidence="2">Putative DsbA family dithiol-disulfide isomerase</fullName>
    </submittedName>
</protein>
<gene>
    <name evidence="2" type="ORF">CLV35_0994</name>
</gene>
<evidence type="ECO:0000313" key="2">
    <source>
        <dbReference type="EMBL" id="RKS80557.1"/>
    </source>
</evidence>
<dbReference type="SUPFAM" id="SSF52833">
    <property type="entry name" value="Thioredoxin-like"/>
    <property type="match status" value="1"/>
</dbReference>
<keyword evidence="3" id="KW-1185">Reference proteome</keyword>
<dbReference type="EMBL" id="RBWV01000009">
    <property type="protein sequence ID" value="RKS80557.1"/>
    <property type="molecule type" value="Genomic_DNA"/>
</dbReference>
<evidence type="ECO:0000313" key="3">
    <source>
        <dbReference type="Proteomes" id="UP000281955"/>
    </source>
</evidence>
<reference evidence="2 3" key="1">
    <citation type="submission" date="2018-10" db="EMBL/GenBank/DDBJ databases">
        <title>Genomic Encyclopedia of Archaeal and Bacterial Type Strains, Phase II (KMG-II): from individual species to whole genera.</title>
        <authorList>
            <person name="Goeker M."/>
        </authorList>
    </citation>
    <scope>NUCLEOTIDE SEQUENCE [LARGE SCALE GENOMIC DNA]</scope>
    <source>
        <strain evidence="2 3">RP-AC37</strain>
    </source>
</reference>
<dbReference type="PANTHER" id="PTHR13887:SF41">
    <property type="entry name" value="THIOREDOXIN SUPERFAMILY PROTEIN"/>
    <property type="match status" value="1"/>
</dbReference>
<dbReference type="AlphaFoldDB" id="A0A420XUW6"/>
<accession>A0A420XUW6</accession>
<evidence type="ECO:0000259" key="1">
    <source>
        <dbReference type="Pfam" id="PF01323"/>
    </source>
</evidence>